<sequence>MTHHFTYRLQLLQLASTRSWSFVLYARLLGSERLVDFGEICALRTEAGSVLLLYGALVRVLRLLQALERLGNFALKKLPISVHSQCQMSHDTEPDGRHDHMDEPGVNAGHNVIAFRAQRTVLLVSHGSGSPDEGAQIVLLVPHHAVAGLSSLAPDTLVDLPPGYRCHEEAKLLADLRHGLVQATGRVLRCSADYPVQAPGVLPGLHIVDDVRKPRYPPAKHHAGYCQKPRTRRLRSAWPIRSRDRESRRGRTWGPPAGPVLASIRSPPVVLVGQLGVYDLRWLRCHRKRSGRTLAPKHAA</sequence>
<name>A0AAQ4EZY6_AMBAM</name>
<dbReference type="AlphaFoldDB" id="A0AAQ4EZY6"/>
<keyword evidence="2" id="KW-1185">Reference proteome</keyword>
<dbReference type="EMBL" id="JARKHS020008878">
    <property type="protein sequence ID" value="KAK8780406.1"/>
    <property type="molecule type" value="Genomic_DNA"/>
</dbReference>
<dbReference type="Proteomes" id="UP001321473">
    <property type="component" value="Unassembled WGS sequence"/>
</dbReference>
<reference evidence="1 2" key="1">
    <citation type="journal article" date="2023" name="Arcadia Sci">
        <title>De novo assembly of a long-read Amblyomma americanum tick genome.</title>
        <authorList>
            <person name="Chou S."/>
            <person name="Poskanzer K.E."/>
            <person name="Rollins M."/>
            <person name="Thuy-Boun P.S."/>
        </authorList>
    </citation>
    <scope>NUCLEOTIDE SEQUENCE [LARGE SCALE GENOMIC DNA]</scope>
    <source>
        <strain evidence="1">F_SG_1</strain>
        <tissue evidence="1">Salivary glands</tissue>
    </source>
</reference>
<comment type="caution">
    <text evidence="1">The sequence shown here is derived from an EMBL/GenBank/DDBJ whole genome shotgun (WGS) entry which is preliminary data.</text>
</comment>
<accession>A0AAQ4EZY6</accession>
<organism evidence="1 2">
    <name type="scientific">Amblyomma americanum</name>
    <name type="common">Lone star tick</name>
    <dbReference type="NCBI Taxonomy" id="6943"/>
    <lineage>
        <taxon>Eukaryota</taxon>
        <taxon>Metazoa</taxon>
        <taxon>Ecdysozoa</taxon>
        <taxon>Arthropoda</taxon>
        <taxon>Chelicerata</taxon>
        <taxon>Arachnida</taxon>
        <taxon>Acari</taxon>
        <taxon>Parasitiformes</taxon>
        <taxon>Ixodida</taxon>
        <taxon>Ixodoidea</taxon>
        <taxon>Ixodidae</taxon>
        <taxon>Amblyomminae</taxon>
        <taxon>Amblyomma</taxon>
    </lineage>
</organism>
<evidence type="ECO:0000313" key="1">
    <source>
        <dbReference type="EMBL" id="KAK8780406.1"/>
    </source>
</evidence>
<evidence type="ECO:0000313" key="2">
    <source>
        <dbReference type="Proteomes" id="UP001321473"/>
    </source>
</evidence>
<gene>
    <name evidence="1" type="ORF">V5799_018251</name>
</gene>
<protein>
    <submittedName>
        <fullName evidence="1">Uncharacterized protein</fullName>
    </submittedName>
</protein>
<proteinExistence type="predicted"/>